<dbReference type="InterPro" id="IPR046938">
    <property type="entry name" value="DNA_clamp_sf"/>
</dbReference>
<reference evidence="2 3" key="1">
    <citation type="submission" date="2010-05" db="EMBL/GenBank/DDBJ databases">
        <title>The Genome Sequence of Thecamonas trahens ATCC 50062.</title>
        <authorList>
            <consortium name="The Broad Institute Genome Sequencing Platform"/>
            <person name="Russ C."/>
            <person name="Cuomo C."/>
            <person name="Shea T."/>
            <person name="Young S.K."/>
            <person name="Zeng Q."/>
            <person name="Koehrsen M."/>
            <person name="Haas B."/>
            <person name="Borodovsky M."/>
            <person name="Guigo R."/>
            <person name="Alvarado L."/>
            <person name="Berlin A."/>
            <person name="Bochicchio J."/>
            <person name="Borenstein D."/>
            <person name="Chapman S."/>
            <person name="Chen Z."/>
            <person name="Freedman E."/>
            <person name="Gellesch M."/>
            <person name="Goldberg J."/>
            <person name="Griggs A."/>
            <person name="Gujja S."/>
            <person name="Heilman E."/>
            <person name="Heiman D."/>
            <person name="Hepburn T."/>
            <person name="Howarth C."/>
            <person name="Jen D."/>
            <person name="Larson L."/>
            <person name="Mehta T."/>
            <person name="Park D."/>
            <person name="Pearson M."/>
            <person name="Roberts A."/>
            <person name="Saif S."/>
            <person name="Shenoy N."/>
            <person name="Sisk P."/>
            <person name="Stolte C."/>
            <person name="Sykes S."/>
            <person name="Thomson T."/>
            <person name="Walk T."/>
            <person name="White J."/>
            <person name="Yandava C."/>
            <person name="Burger G."/>
            <person name="Gray M.W."/>
            <person name="Holland P.W.H."/>
            <person name="King N."/>
            <person name="Lang F.B.F."/>
            <person name="Roger A.J."/>
            <person name="Ruiz-Trillo I."/>
            <person name="Lander E."/>
            <person name="Nusbaum C."/>
        </authorList>
    </citation>
    <scope>NUCLEOTIDE SEQUENCE [LARGE SCALE GENOMIC DNA]</scope>
    <source>
        <strain evidence="2 3">ATCC 50062</strain>
    </source>
</reference>
<dbReference type="STRING" id="461836.A0A0L0D126"/>
<accession>A0A0L0D126</accession>
<feature type="region of interest" description="Disordered" evidence="1">
    <location>
        <begin position="364"/>
        <end position="453"/>
    </location>
</feature>
<name>A0A0L0D126_THETB</name>
<proteinExistence type="predicted"/>
<gene>
    <name evidence="2" type="ORF">AMSG_00045</name>
</gene>
<dbReference type="GO" id="GO:0071479">
    <property type="term" value="P:cellular response to ionizing radiation"/>
    <property type="evidence" value="ECO:0007669"/>
    <property type="project" value="TreeGrafter"/>
</dbReference>
<dbReference type="OrthoDB" id="60092at2759"/>
<dbReference type="Gene3D" id="3.70.10.10">
    <property type="match status" value="1"/>
</dbReference>
<dbReference type="GO" id="GO:0006281">
    <property type="term" value="P:DNA repair"/>
    <property type="evidence" value="ECO:0007669"/>
    <property type="project" value="TreeGrafter"/>
</dbReference>
<dbReference type="Proteomes" id="UP000054408">
    <property type="component" value="Unassembled WGS sequence"/>
</dbReference>
<feature type="compositionally biased region" description="Low complexity" evidence="1">
    <location>
        <begin position="366"/>
        <end position="376"/>
    </location>
</feature>
<dbReference type="OMA" id="AYEHPSD"/>
<dbReference type="InterPro" id="IPR007268">
    <property type="entry name" value="Rad9/Ddc1"/>
</dbReference>
<dbReference type="RefSeq" id="XP_013762914.1">
    <property type="nucleotide sequence ID" value="XM_013907460.1"/>
</dbReference>
<dbReference type="GO" id="GO:0000076">
    <property type="term" value="P:DNA replication checkpoint signaling"/>
    <property type="evidence" value="ECO:0007669"/>
    <property type="project" value="TreeGrafter"/>
</dbReference>
<sequence length="453" mass="47464">MVLLLRATLTGTLRPFARMIQCMARVGEDVSIEAHPGEFIMRTINGARSAYFSFSMRSGFFAAYEVMLRSGEPLKVKVMAKALLAVFRSSAKVSKVASCTLTITDDRVIFVLLAPSGLTKVYRISYEVSENMLAVYETTTAPNSFVLAPRLLAAAIGTFPASLQDATLELAPNKVQLASHIEASDAVGLPSGSARTSTQTHVTLDTSHFEHYMLAPDGVSITFCLKELKAMLAFAEFTGSPLRTYVHGPGLPIIFSITVANTFAADFVIATLINDDDNDPPVVPRRTTAAPPADVAVVSSSAASSGYAASGTGAVQMDIETSGAGPTLPHSPGSAGASAPQLFQASPASLGLAGLSAVSGREYAASSSQHSPSLGSHTLRPGLGVTPSRPALPRPSLVASQLHEPSPLQSSQLKRRRPQAYASASDDDAESDDGSVEATPPPPDLKRARGLGH</sequence>
<evidence type="ECO:0000313" key="2">
    <source>
        <dbReference type="EMBL" id="KNC45931.1"/>
    </source>
</evidence>
<dbReference type="AlphaFoldDB" id="A0A0L0D126"/>
<dbReference type="GO" id="GO:0031573">
    <property type="term" value="P:mitotic intra-S DNA damage checkpoint signaling"/>
    <property type="evidence" value="ECO:0007669"/>
    <property type="project" value="TreeGrafter"/>
</dbReference>
<dbReference type="PANTHER" id="PTHR15237:SF0">
    <property type="entry name" value="CELL CYCLE CHECKPOINT CONTROL PROTEIN"/>
    <property type="match status" value="1"/>
</dbReference>
<feature type="compositionally biased region" description="Acidic residues" evidence="1">
    <location>
        <begin position="425"/>
        <end position="435"/>
    </location>
</feature>
<dbReference type="Pfam" id="PF04139">
    <property type="entry name" value="Rad9"/>
    <property type="match status" value="1"/>
</dbReference>
<dbReference type="PANTHER" id="PTHR15237">
    <property type="entry name" value="DNA REPAIR PROTEIN RAD9"/>
    <property type="match status" value="1"/>
</dbReference>
<evidence type="ECO:0000313" key="3">
    <source>
        <dbReference type="Proteomes" id="UP000054408"/>
    </source>
</evidence>
<keyword evidence="3" id="KW-1185">Reference proteome</keyword>
<dbReference type="EMBL" id="GL349433">
    <property type="protein sequence ID" value="KNC45931.1"/>
    <property type="molecule type" value="Genomic_DNA"/>
</dbReference>
<dbReference type="GeneID" id="25559872"/>
<evidence type="ECO:0000256" key="1">
    <source>
        <dbReference type="SAM" id="MobiDB-lite"/>
    </source>
</evidence>
<feature type="region of interest" description="Disordered" evidence="1">
    <location>
        <begin position="319"/>
        <end position="340"/>
    </location>
</feature>
<dbReference type="SUPFAM" id="SSF55979">
    <property type="entry name" value="DNA clamp"/>
    <property type="match status" value="1"/>
</dbReference>
<protein>
    <submittedName>
        <fullName evidence="2">Cell cycle checkpoint control protein RAD9A</fullName>
    </submittedName>
</protein>
<organism evidence="2 3">
    <name type="scientific">Thecamonas trahens ATCC 50062</name>
    <dbReference type="NCBI Taxonomy" id="461836"/>
    <lineage>
        <taxon>Eukaryota</taxon>
        <taxon>Apusozoa</taxon>
        <taxon>Apusomonadida</taxon>
        <taxon>Apusomonadidae</taxon>
        <taxon>Thecamonas</taxon>
    </lineage>
</organism>
<dbReference type="GO" id="GO:0030896">
    <property type="term" value="C:checkpoint clamp complex"/>
    <property type="evidence" value="ECO:0007669"/>
    <property type="project" value="InterPro"/>
</dbReference>
<dbReference type="eggNOG" id="KOG2810">
    <property type="taxonomic scope" value="Eukaryota"/>
</dbReference>